<evidence type="ECO:0000259" key="4">
    <source>
        <dbReference type="SMART" id="SM00382"/>
    </source>
</evidence>
<evidence type="ECO:0000256" key="2">
    <source>
        <dbReference type="ARBA" id="ARBA00022840"/>
    </source>
</evidence>
<dbReference type="PATRIC" id="fig|1032488.3.peg.781"/>
<dbReference type="Pfam" id="PF07726">
    <property type="entry name" value="AAA_3"/>
    <property type="match status" value="1"/>
</dbReference>
<dbReference type="AlphaFoldDB" id="G4CGV8"/>
<dbReference type="SMART" id="SM00382">
    <property type="entry name" value="AAA"/>
    <property type="match status" value="1"/>
</dbReference>
<keyword evidence="1" id="KW-0547">Nucleotide-binding</keyword>
<dbReference type="CDD" id="cd00009">
    <property type="entry name" value="AAA"/>
    <property type="match status" value="1"/>
</dbReference>
<accession>G4CGV8</accession>
<protein>
    <submittedName>
        <fullName evidence="5">Methanol dehydrogenase regulatory protein</fullName>
    </submittedName>
</protein>
<evidence type="ECO:0000313" key="6">
    <source>
        <dbReference type="Proteomes" id="UP000003019"/>
    </source>
</evidence>
<dbReference type="Gene3D" id="3.40.50.300">
    <property type="entry name" value="P-loop containing nucleotide triphosphate hydrolases"/>
    <property type="match status" value="1"/>
</dbReference>
<organism evidence="5 6">
    <name type="scientific">Neisseria shayeganii 871</name>
    <dbReference type="NCBI Taxonomy" id="1032488"/>
    <lineage>
        <taxon>Bacteria</taxon>
        <taxon>Pseudomonadati</taxon>
        <taxon>Pseudomonadota</taxon>
        <taxon>Betaproteobacteria</taxon>
        <taxon>Neisseriales</taxon>
        <taxon>Neisseriaceae</taxon>
        <taxon>Neisseria</taxon>
    </lineage>
</organism>
<keyword evidence="6" id="KW-1185">Reference proteome</keyword>
<reference evidence="5 6" key="1">
    <citation type="submission" date="2011-05" db="EMBL/GenBank/DDBJ databases">
        <authorList>
            <person name="Muzny D."/>
            <person name="Qin X."/>
            <person name="Deng J."/>
            <person name="Jiang H."/>
            <person name="Liu Y."/>
            <person name="Qu J."/>
            <person name="Song X.-Z."/>
            <person name="Zhang L."/>
            <person name="Thornton R."/>
            <person name="Coyle M."/>
            <person name="Francisco L."/>
            <person name="Jackson L."/>
            <person name="Javaid M."/>
            <person name="Korchina V."/>
            <person name="Kovar C."/>
            <person name="Mata R."/>
            <person name="Mathew T."/>
            <person name="Ngo R."/>
            <person name="Nguyen L."/>
            <person name="Nguyen N."/>
            <person name="Okwuonu G."/>
            <person name="Ongeri F."/>
            <person name="Pham C."/>
            <person name="Simmons D."/>
            <person name="Wilczek-Boney K."/>
            <person name="Hale W."/>
            <person name="Jakkamsetti A."/>
            <person name="Pham P."/>
            <person name="Ruth R."/>
            <person name="San Lucas F."/>
            <person name="Warren J."/>
            <person name="Zhang J."/>
            <person name="Zhao Z."/>
            <person name="Zhou C."/>
            <person name="Zhu D."/>
            <person name="Lee S."/>
            <person name="Bess C."/>
            <person name="Blankenburg K."/>
            <person name="Forbes L."/>
            <person name="Fu Q."/>
            <person name="Gubbala S."/>
            <person name="Hirani K."/>
            <person name="Jayaseelan J.C."/>
            <person name="Lara F."/>
            <person name="Munidasa M."/>
            <person name="Palculict T."/>
            <person name="Patil S."/>
            <person name="Pu L.-L."/>
            <person name="Saada N."/>
            <person name="Tang L."/>
            <person name="Weissenberger G."/>
            <person name="Zhu Y."/>
            <person name="Hemphill L."/>
            <person name="Shang Y."/>
            <person name="Youmans B."/>
            <person name="Ayvaz T."/>
            <person name="Ross M."/>
            <person name="Santibanez J."/>
            <person name="Aqrawi P."/>
            <person name="Gross S."/>
            <person name="Joshi V."/>
            <person name="Fowler G."/>
            <person name="Nazareth L."/>
            <person name="Reid J."/>
            <person name="Worley K."/>
            <person name="Petrosino J."/>
            <person name="Highlander S."/>
            <person name="Gibbs R."/>
        </authorList>
    </citation>
    <scope>NUCLEOTIDE SEQUENCE [LARGE SCALE GENOMIC DNA]</scope>
    <source>
        <strain evidence="5 6">871</strain>
    </source>
</reference>
<dbReference type="FunFam" id="3.40.50.300:FF:000640">
    <property type="entry name" value="MoxR family ATPase"/>
    <property type="match status" value="1"/>
</dbReference>
<dbReference type="InterPro" id="IPR027417">
    <property type="entry name" value="P-loop_NTPase"/>
</dbReference>
<dbReference type="PIRSF" id="PIRSF002849">
    <property type="entry name" value="AAA_ATPase_chaperone_MoxR_prd"/>
    <property type="match status" value="1"/>
</dbReference>
<dbReference type="SUPFAM" id="SSF52540">
    <property type="entry name" value="P-loop containing nucleoside triphosphate hydrolases"/>
    <property type="match status" value="1"/>
</dbReference>
<dbReference type="Gene3D" id="1.10.8.80">
    <property type="entry name" value="Magnesium chelatase subunit I, C-Terminal domain"/>
    <property type="match status" value="1"/>
</dbReference>
<dbReference type="STRING" id="1032488.HMPREF9371_0847"/>
<evidence type="ECO:0000256" key="1">
    <source>
        <dbReference type="ARBA" id="ARBA00022741"/>
    </source>
</evidence>
<evidence type="ECO:0000256" key="3">
    <source>
        <dbReference type="ARBA" id="ARBA00061607"/>
    </source>
</evidence>
<name>G4CGV8_9NEIS</name>
<dbReference type="InterPro" id="IPR011703">
    <property type="entry name" value="ATPase_AAA-3"/>
</dbReference>
<feature type="domain" description="AAA+ ATPase" evidence="4">
    <location>
        <begin position="52"/>
        <end position="193"/>
    </location>
</feature>
<dbReference type="InterPro" id="IPR041628">
    <property type="entry name" value="ChlI/MoxR_AAA_lid"/>
</dbReference>
<dbReference type="HOGENOM" id="CLU_034716_2_0_4"/>
<dbReference type="RefSeq" id="WP_009118541.1">
    <property type="nucleotide sequence ID" value="NZ_JH164926.1"/>
</dbReference>
<dbReference type="PANTHER" id="PTHR42759:SF1">
    <property type="entry name" value="MAGNESIUM-CHELATASE SUBUNIT CHLD"/>
    <property type="match status" value="1"/>
</dbReference>
<gene>
    <name evidence="5" type="ORF">HMPREF9371_0847</name>
</gene>
<dbReference type="Pfam" id="PF17863">
    <property type="entry name" value="AAA_lid_2"/>
    <property type="match status" value="1"/>
</dbReference>
<evidence type="ECO:0000313" key="5">
    <source>
        <dbReference type="EMBL" id="EGY52901.1"/>
    </source>
</evidence>
<dbReference type="PANTHER" id="PTHR42759">
    <property type="entry name" value="MOXR FAMILY PROTEIN"/>
    <property type="match status" value="1"/>
</dbReference>
<dbReference type="GO" id="GO:0005524">
    <property type="term" value="F:ATP binding"/>
    <property type="evidence" value="ECO:0007669"/>
    <property type="project" value="UniProtKB-KW"/>
</dbReference>
<dbReference type="OrthoDB" id="9808397at2"/>
<dbReference type="InterPro" id="IPR050764">
    <property type="entry name" value="CbbQ/NirQ/NorQ/GpvN"/>
</dbReference>
<sequence length="334" mass="37049">MTDINLSRPAQAPASPAMQQGVRAVQVLRQRLNEVLIGQARVVDEVLTVFLAGGHVLLEGVPGVGKTLLVRSLAQTFAGEFRRIQFTPDLMPSDVTGHYRYDAHNNRFELRQGPVFTHLLLADEINRAPAKTQSALLEVMQERSVTLDGHTHPLPRPFMVLATQNPIEQEGTYPLPEAQLDRFMFKVLIGYPNPQDEARMVSAVINSQGNDILNDNQPRHVFQPGQIEQLQKLVTQVAVDPQIIDYAVRLVTATRDWPALSVGAGPRAGIALISCARAYALIADRDYVTPDDIKAIWLPAMRHRVRLSTQMEMEGIEVEQVLNELAASVPAPRL</sequence>
<comment type="similarity">
    <text evidence="3">Belongs to the MoxR family.</text>
</comment>
<dbReference type="EMBL" id="AGAY01000028">
    <property type="protein sequence ID" value="EGY52901.1"/>
    <property type="molecule type" value="Genomic_DNA"/>
</dbReference>
<keyword evidence="2" id="KW-0067">ATP-binding</keyword>
<dbReference type="Proteomes" id="UP000003019">
    <property type="component" value="Unassembled WGS sequence"/>
</dbReference>
<dbReference type="GO" id="GO:0016887">
    <property type="term" value="F:ATP hydrolysis activity"/>
    <property type="evidence" value="ECO:0007669"/>
    <property type="project" value="InterPro"/>
</dbReference>
<comment type="caution">
    <text evidence="5">The sequence shown here is derived from an EMBL/GenBank/DDBJ whole genome shotgun (WGS) entry which is preliminary data.</text>
</comment>
<dbReference type="InterPro" id="IPR003593">
    <property type="entry name" value="AAA+_ATPase"/>
</dbReference>
<proteinExistence type="inferred from homology"/>